<dbReference type="Proteomes" id="UP000281406">
    <property type="component" value="Unassembled WGS sequence"/>
</dbReference>
<comment type="caution">
    <text evidence="2">The sequence shown here is derived from an EMBL/GenBank/DDBJ whole genome shotgun (WGS) entry which is preliminary data.</text>
</comment>
<reference evidence="2 3" key="1">
    <citation type="submission" date="2018-10" db="EMBL/GenBank/DDBJ databases">
        <title>Genome assembly for a Yunnan-Guizhou Plateau 3E fish, Anabarilius grahami (Regan), and its evolutionary and genetic applications.</title>
        <authorList>
            <person name="Jiang W."/>
        </authorList>
    </citation>
    <scope>NUCLEOTIDE SEQUENCE [LARGE SCALE GENOMIC DNA]</scope>
    <source>
        <strain evidence="2">AG-KIZ</strain>
        <tissue evidence="2">Muscle</tissue>
    </source>
</reference>
<sequence length="144" mass="16157">MMTETEEAARENCNTLSYLKISSVSPEDLPHLNRHSRADGEEDLRPAGNSSRLTLPGSAAHFEGTPPKTRARVFVYHRHSLCRVSGFIMSDSPQQRQTPRECKRFGKKEKVARQGGEGRRAVNVWAVCHAHYAQILAVMNSCDH</sequence>
<protein>
    <submittedName>
        <fullName evidence="2">Uncharacterized protein</fullName>
    </submittedName>
</protein>
<feature type="compositionally biased region" description="Basic and acidic residues" evidence="1">
    <location>
        <begin position="28"/>
        <end position="45"/>
    </location>
</feature>
<accession>A0A3N0YPM9</accession>
<organism evidence="2 3">
    <name type="scientific">Anabarilius grahami</name>
    <name type="common">Kanglang fish</name>
    <name type="synonym">Barilius grahami</name>
    <dbReference type="NCBI Taxonomy" id="495550"/>
    <lineage>
        <taxon>Eukaryota</taxon>
        <taxon>Metazoa</taxon>
        <taxon>Chordata</taxon>
        <taxon>Craniata</taxon>
        <taxon>Vertebrata</taxon>
        <taxon>Euteleostomi</taxon>
        <taxon>Actinopterygii</taxon>
        <taxon>Neopterygii</taxon>
        <taxon>Teleostei</taxon>
        <taxon>Ostariophysi</taxon>
        <taxon>Cypriniformes</taxon>
        <taxon>Xenocyprididae</taxon>
        <taxon>Xenocypridinae</taxon>
        <taxon>Xenocypridinae incertae sedis</taxon>
        <taxon>Anabarilius</taxon>
    </lineage>
</organism>
<name>A0A3N0YPM9_ANAGA</name>
<feature type="region of interest" description="Disordered" evidence="1">
    <location>
        <begin position="26"/>
        <end position="68"/>
    </location>
</feature>
<evidence type="ECO:0000256" key="1">
    <source>
        <dbReference type="SAM" id="MobiDB-lite"/>
    </source>
</evidence>
<keyword evidence="3" id="KW-1185">Reference proteome</keyword>
<dbReference type="AlphaFoldDB" id="A0A3N0YPM9"/>
<dbReference type="EMBL" id="RJVU01033420">
    <property type="protein sequence ID" value="ROL48114.1"/>
    <property type="molecule type" value="Genomic_DNA"/>
</dbReference>
<gene>
    <name evidence="2" type="ORF">DPX16_2696</name>
</gene>
<evidence type="ECO:0000313" key="2">
    <source>
        <dbReference type="EMBL" id="ROL48114.1"/>
    </source>
</evidence>
<evidence type="ECO:0000313" key="3">
    <source>
        <dbReference type="Proteomes" id="UP000281406"/>
    </source>
</evidence>
<proteinExistence type="predicted"/>